<dbReference type="RefSeq" id="WP_132688215.1">
    <property type="nucleotide sequence ID" value="NZ_SMFT01000001.1"/>
</dbReference>
<keyword evidence="1" id="KW-0175">Coiled coil</keyword>
<proteinExistence type="predicted"/>
<keyword evidence="3" id="KW-1185">Reference proteome</keyword>
<accession>A0A4R1GBM7</accession>
<protein>
    <submittedName>
        <fullName evidence="2">Uncharacterized protein</fullName>
    </submittedName>
</protein>
<feature type="coiled-coil region" evidence="1">
    <location>
        <begin position="137"/>
        <end position="227"/>
    </location>
</feature>
<gene>
    <name evidence="2" type="ORF">EV694_0292</name>
</gene>
<name>A0A4R1GBM7_9PAST</name>
<evidence type="ECO:0000313" key="2">
    <source>
        <dbReference type="EMBL" id="TCK01672.1"/>
    </source>
</evidence>
<evidence type="ECO:0000313" key="3">
    <source>
        <dbReference type="Proteomes" id="UP000294702"/>
    </source>
</evidence>
<dbReference type="EMBL" id="SMFT01000001">
    <property type="protein sequence ID" value="TCK01672.1"/>
    <property type="molecule type" value="Genomic_DNA"/>
</dbReference>
<dbReference type="Proteomes" id="UP000294702">
    <property type="component" value="Unassembled WGS sequence"/>
</dbReference>
<dbReference type="AlphaFoldDB" id="A0A4R1GBM7"/>
<organism evidence="2 3">
    <name type="scientific">Volucribacter psittacicida</name>
    <dbReference type="NCBI Taxonomy" id="203482"/>
    <lineage>
        <taxon>Bacteria</taxon>
        <taxon>Pseudomonadati</taxon>
        <taxon>Pseudomonadota</taxon>
        <taxon>Gammaproteobacteria</taxon>
        <taxon>Pasteurellales</taxon>
        <taxon>Pasteurellaceae</taxon>
        <taxon>Volucribacter</taxon>
    </lineage>
</organism>
<reference evidence="2 3" key="1">
    <citation type="submission" date="2019-03" db="EMBL/GenBank/DDBJ databases">
        <title>Genomic Encyclopedia of Type Strains, Phase IV (KMG-IV): sequencing the most valuable type-strain genomes for metagenomic binning, comparative biology and taxonomic classification.</title>
        <authorList>
            <person name="Goeker M."/>
        </authorList>
    </citation>
    <scope>NUCLEOTIDE SEQUENCE [LARGE SCALE GENOMIC DNA]</scope>
    <source>
        <strain evidence="2 3">DSM 15534</strain>
    </source>
</reference>
<evidence type="ECO:0000256" key="1">
    <source>
        <dbReference type="SAM" id="Coils"/>
    </source>
</evidence>
<sequence>MVRSRAYYNSLPECSIIDYEIIPLPEAALLWCGIKFEDLAYDVKILQHLSESIYRHPYIPCLEKKTRVLNQAVNSGRLRAVREHGRGGEDGDHVAYLRRHFWISDLKQFIADNYPNDRPKTIFNDDELKAIIDLPEYKRMSNEYQKILAENTNIQTKINTLETNLANKDSVIRDQELAIQSLAIQLQQAKTAQNDAEERLTFARDCYAKQRNTIKQLENKLENTSEISINNILYLLGEMLSVVTKSDPKKWTQSSIIDKILTNRMNLPVKGLEQRKIEEYFSLANKTIKSQQINAE</sequence>
<dbReference type="OrthoDB" id="5773058at2"/>
<comment type="caution">
    <text evidence="2">The sequence shown here is derived from an EMBL/GenBank/DDBJ whole genome shotgun (WGS) entry which is preliminary data.</text>
</comment>